<dbReference type="InterPro" id="IPR008928">
    <property type="entry name" value="6-hairpin_glycosidase_sf"/>
</dbReference>
<dbReference type="Gene3D" id="1.50.10.20">
    <property type="match status" value="1"/>
</dbReference>
<organism evidence="1 2">
    <name type="scientific">Sphingobacterium zeae</name>
    <dbReference type="NCBI Taxonomy" id="1776859"/>
    <lineage>
        <taxon>Bacteria</taxon>
        <taxon>Pseudomonadati</taxon>
        <taxon>Bacteroidota</taxon>
        <taxon>Sphingobacteriia</taxon>
        <taxon>Sphingobacteriales</taxon>
        <taxon>Sphingobacteriaceae</taxon>
        <taxon>Sphingobacterium</taxon>
    </lineage>
</organism>
<dbReference type="Proteomes" id="UP001244640">
    <property type="component" value="Unassembled WGS sequence"/>
</dbReference>
<dbReference type="Pfam" id="PF03663">
    <property type="entry name" value="Glyco_hydro_76"/>
    <property type="match status" value="1"/>
</dbReference>
<dbReference type="EMBL" id="JAUTBA010000001">
    <property type="protein sequence ID" value="MDQ1149835.1"/>
    <property type="molecule type" value="Genomic_DNA"/>
</dbReference>
<evidence type="ECO:0000313" key="2">
    <source>
        <dbReference type="Proteomes" id="UP001244640"/>
    </source>
</evidence>
<dbReference type="PANTHER" id="PTHR47791:SF4">
    <property type="entry name" value="(PUTATIVE SECRETED PROTEIN)-RELATED"/>
    <property type="match status" value="1"/>
</dbReference>
<reference evidence="1 2" key="1">
    <citation type="submission" date="2023-07" db="EMBL/GenBank/DDBJ databases">
        <title>Functional and genomic diversity of the sorghum phyllosphere microbiome.</title>
        <authorList>
            <person name="Shade A."/>
        </authorList>
    </citation>
    <scope>NUCLEOTIDE SEQUENCE [LARGE SCALE GENOMIC DNA]</scope>
    <source>
        <strain evidence="1 2">SORGH_AS_0892</strain>
    </source>
</reference>
<dbReference type="InterPro" id="IPR053169">
    <property type="entry name" value="MUG_Protein"/>
</dbReference>
<dbReference type="SUPFAM" id="SSF48208">
    <property type="entry name" value="Six-hairpin glycosidases"/>
    <property type="match status" value="1"/>
</dbReference>
<proteinExistence type="predicted"/>
<name>A0ABU0U4F1_9SPHI</name>
<keyword evidence="2" id="KW-1185">Reference proteome</keyword>
<accession>A0ABU0U4F1</accession>
<protein>
    <submittedName>
        <fullName evidence="1">Alpha-1,6-mannanase (GH76 family)</fullName>
    </submittedName>
</protein>
<sequence>MAARVIVLFLRFNPNLTQKLISQYYLAVEFLQVFPVETRTNYKSKILLMKVFKKLQFVIVASVFMMIVPYGYAEAQKSFPAADIKNSHTVQEQNLRRSMELFDRSMEVYFSADRQAMYRFYNPDTKVRSQEKASVWMYCASIEAVNAILGGLKSQKEKGNHRLFDHNYKRYVNLLAELHGNAAYYLGSFNLTSFTQTKDWTVYAVDRVGEKGKANVTGVLNVYDDQMWMIRELIEGYRLTGKDTYLKEAEYLTAYVLDGWDCTRDNRGRENGGIPWGPGYVTKHACSNAPMVSPLVWLHEIYKTKKDLITYRYIDIEDQQSRRSKTIRKSEYYLDFAKRIYAWQKEHLLNDRGVYDDMMGECYPDCSVAYEIVDGIKYRKNTQLRKAVGTSFSYNSGTMISGAADLYRATQSIIYLEDGEQLTDASFQYFAKPDSQVAAHYTYASDGFNNWFNGVLLRGFLQISPVFKKAGSYKQSFQQNLDYGYTHFLRSGLLPQDLLGGWHADTGKNNLEGMFMFAYAAQYAMLSHDHNGK</sequence>
<gene>
    <name evidence="1" type="ORF">QE382_001819</name>
</gene>
<comment type="caution">
    <text evidence="1">The sequence shown here is derived from an EMBL/GenBank/DDBJ whole genome shotgun (WGS) entry which is preliminary data.</text>
</comment>
<dbReference type="PANTHER" id="PTHR47791">
    <property type="entry name" value="MEIOTICALLY UP-REGULATED GENE 191 PROTEIN"/>
    <property type="match status" value="1"/>
</dbReference>
<dbReference type="InterPro" id="IPR005198">
    <property type="entry name" value="Glyco_hydro_76"/>
</dbReference>
<evidence type="ECO:0000313" key="1">
    <source>
        <dbReference type="EMBL" id="MDQ1149835.1"/>
    </source>
</evidence>